<sequence length="704" mass="79441">MAQAPVTDGSRLELLPSEILVAILSCAQSRDDLYCLIRASLVVYSAFCAARQVVLTSIVAQGLGPGIRDAIAVTQIVRPDFKPTKWNETFDETIERYDAVPRGLENARHLSIDDIIALVHVNHDVQFLIDDFAAKKLPELRDVHPQAATALTTTERQRLAQAVLRHQVIACLDYNDFFWSERNRPILQKFLGLFKAWEVQQLADAHGFVVKTIYRANQHRRGPWLTTQDRFSPTEEHTRRVIKDIGLLRKDILAERERNLDGDQPPDRTIMLPGLPAFPCRFNYLIAGPQPNNTVAQQLAAQVRPVELYDREDASPALVFDEASDAPPFAWVDGHAGIDCQRWGQYLLRQPAEAPSARQSMWMRQKLNRWRHLGMMFWDRGRVELLKMRLPEYETGWLTSAPPPDEEKNVAVGRIDLEDVDAASARLEGVPTGQGNHRAGILVAGHCEESAVKRHQRAVRLEVEPRGHAASVPTYGVQLAVAEGVADDEEDEEESDDDEEVEVGVKVDFNSIEELLDDKADDELDELEDETAEELDDEAEDELDDEAEDELEDDADDELADETDNELDDEVDDERVPELELTEALLEDWLELLVEILVEEPDEELIEMLLKLEVLEELEGMVKEEKLDELVEVVTMVVLPLEGAMDVERDDEVETKELVPVETLVERLMEVEDLAELDVLDGLAAATIPRMKSNWSGKGVGARF</sequence>
<reference evidence="2" key="1">
    <citation type="journal article" date="2020" name="Phytopathology">
        <title>Genome Sequence Resources of Colletotrichum truncatum, C. plurivorum, C. musicola, and C. sojae: Four Species Pathogenic to Soybean (Glycine max).</title>
        <authorList>
            <person name="Rogerio F."/>
            <person name="Boufleur T.R."/>
            <person name="Ciampi-Guillardi M."/>
            <person name="Sukno S.A."/>
            <person name="Thon M.R."/>
            <person name="Massola Junior N.S."/>
            <person name="Baroncelli R."/>
        </authorList>
    </citation>
    <scope>NUCLEOTIDE SEQUENCE</scope>
    <source>
        <strain evidence="2">LFN0074</strain>
    </source>
</reference>
<dbReference type="EMBL" id="WIGM01000765">
    <property type="protein sequence ID" value="KAF6813169.1"/>
    <property type="molecule type" value="Genomic_DNA"/>
</dbReference>
<evidence type="ECO:0000256" key="1">
    <source>
        <dbReference type="SAM" id="MobiDB-lite"/>
    </source>
</evidence>
<proteinExistence type="predicted"/>
<keyword evidence="3" id="KW-1185">Reference proteome</keyword>
<feature type="region of interest" description="Disordered" evidence="1">
    <location>
        <begin position="516"/>
        <end position="575"/>
    </location>
</feature>
<gene>
    <name evidence="2" type="ORF">CMUS01_12893</name>
</gene>
<name>A0A8H6MXY2_9PEZI</name>
<comment type="caution">
    <text evidence="2">The sequence shown here is derived from an EMBL/GenBank/DDBJ whole genome shotgun (WGS) entry which is preliminary data.</text>
</comment>
<dbReference type="OrthoDB" id="5304511at2759"/>
<protein>
    <submittedName>
        <fullName evidence="2">Uncharacterized protein</fullName>
    </submittedName>
</protein>
<evidence type="ECO:0000313" key="2">
    <source>
        <dbReference type="EMBL" id="KAF6813169.1"/>
    </source>
</evidence>
<evidence type="ECO:0000313" key="3">
    <source>
        <dbReference type="Proteomes" id="UP000639643"/>
    </source>
</evidence>
<accession>A0A8H6MXY2</accession>
<dbReference type="Proteomes" id="UP000639643">
    <property type="component" value="Unassembled WGS sequence"/>
</dbReference>
<organism evidence="2 3">
    <name type="scientific">Colletotrichum musicola</name>
    <dbReference type="NCBI Taxonomy" id="2175873"/>
    <lineage>
        <taxon>Eukaryota</taxon>
        <taxon>Fungi</taxon>
        <taxon>Dikarya</taxon>
        <taxon>Ascomycota</taxon>
        <taxon>Pezizomycotina</taxon>
        <taxon>Sordariomycetes</taxon>
        <taxon>Hypocreomycetidae</taxon>
        <taxon>Glomerellales</taxon>
        <taxon>Glomerellaceae</taxon>
        <taxon>Colletotrichum</taxon>
        <taxon>Colletotrichum orchidearum species complex</taxon>
    </lineage>
</organism>
<dbReference type="AlphaFoldDB" id="A0A8H6MXY2"/>